<dbReference type="GO" id="GO:0005829">
    <property type="term" value="C:cytosol"/>
    <property type="evidence" value="ECO:0007669"/>
    <property type="project" value="TreeGrafter"/>
</dbReference>
<dbReference type="GO" id="GO:0030145">
    <property type="term" value="F:manganese ion binding"/>
    <property type="evidence" value="ECO:0007669"/>
    <property type="project" value="TreeGrafter"/>
</dbReference>
<dbReference type="CDD" id="cd09999">
    <property type="entry name" value="Arginase-like_1"/>
    <property type="match status" value="1"/>
</dbReference>
<proteinExistence type="inferred from homology"/>
<keyword evidence="3" id="KW-0464">Manganese</keyword>
<sequence>MMGDVSTSVRFRLLEVPYDSGHRDARHGAGPGALVAAGAVERLGARGADVAHGRVELDRPSGFTIEAATGAEVMRRVAEDVAAHPGRVPVVLAGNCGVTLGVVAGLRAAAPERRVAVLWFDAHGDLQSPSTSASGFFDGMGFAMMGGRCWQTLAASVPGFVPLPDERAVLVGGHDLDAPERALLDEGGPAWLSVADIRAGRTGEVLDRVAAYADAVHIHVDLDVHDVSVAPANSYAAPGGLLPEEVRETVAAALARLPLASATIASWDPTCDVEHRMRDTGLALVDLLARLAV</sequence>
<keyword evidence="6" id="KW-1185">Reference proteome</keyword>
<evidence type="ECO:0000256" key="2">
    <source>
        <dbReference type="ARBA" id="ARBA00022801"/>
    </source>
</evidence>
<dbReference type="PROSITE" id="PS51409">
    <property type="entry name" value="ARGINASE_2"/>
    <property type="match status" value="1"/>
</dbReference>
<dbReference type="EMBL" id="BJYK01000004">
    <property type="protein sequence ID" value="GEN79843.1"/>
    <property type="molecule type" value="Genomic_DNA"/>
</dbReference>
<dbReference type="PANTHER" id="PTHR43782:SF3">
    <property type="entry name" value="ARGINASE"/>
    <property type="match status" value="1"/>
</dbReference>
<keyword evidence="1" id="KW-0479">Metal-binding</keyword>
<dbReference type="InterPro" id="IPR023696">
    <property type="entry name" value="Ureohydrolase_dom_sf"/>
</dbReference>
<evidence type="ECO:0000256" key="1">
    <source>
        <dbReference type="ARBA" id="ARBA00022723"/>
    </source>
</evidence>
<evidence type="ECO:0000256" key="3">
    <source>
        <dbReference type="ARBA" id="ARBA00023211"/>
    </source>
</evidence>
<dbReference type="InterPro" id="IPR006035">
    <property type="entry name" value="Ureohydrolase"/>
</dbReference>
<comment type="similarity">
    <text evidence="4">Belongs to the arginase family.</text>
</comment>
<evidence type="ECO:0000256" key="4">
    <source>
        <dbReference type="PROSITE-ProRule" id="PRU00742"/>
    </source>
</evidence>
<dbReference type="AlphaFoldDB" id="A0A511YXB5"/>
<dbReference type="OrthoDB" id="7331788at2"/>
<evidence type="ECO:0000313" key="5">
    <source>
        <dbReference type="EMBL" id="GEN79843.1"/>
    </source>
</evidence>
<name>A0A511YXB5_9CELL</name>
<dbReference type="Proteomes" id="UP000321484">
    <property type="component" value="Unassembled WGS sequence"/>
</dbReference>
<dbReference type="GO" id="GO:0004053">
    <property type="term" value="F:arginase activity"/>
    <property type="evidence" value="ECO:0007669"/>
    <property type="project" value="TreeGrafter"/>
</dbReference>
<dbReference type="Gene3D" id="3.40.800.10">
    <property type="entry name" value="Ureohydrolase domain"/>
    <property type="match status" value="1"/>
</dbReference>
<gene>
    <name evidence="5" type="ORF">AFE02nite_15770</name>
</gene>
<protein>
    <submittedName>
        <fullName evidence="5">Arginase</fullName>
    </submittedName>
</protein>
<reference evidence="5 6" key="1">
    <citation type="submission" date="2019-07" db="EMBL/GenBank/DDBJ databases">
        <title>Whole genome shotgun sequence of Actinotalea fermentans NBRC 105374.</title>
        <authorList>
            <person name="Hosoyama A."/>
            <person name="Uohara A."/>
            <person name="Ohji S."/>
            <person name="Ichikawa N."/>
        </authorList>
    </citation>
    <scope>NUCLEOTIDE SEQUENCE [LARGE SCALE GENOMIC DNA]</scope>
    <source>
        <strain evidence="5 6">NBRC 105374</strain>
    </source>
</reference>
<dbReference type="PANTHER" id="PTHR43782">
    <property type="entry name" value="ARGINASE"/>
    <property type="match status" value="1"/>
</dbReference>
<dbReference type="SUPFAM" id="SSF52768">
    <property type="entry name" value="Arginase/deacetylase"/>
    <property type="match status" value="1"/>
</dbReference>
<dbReference type="Pfam" id="PF00491">
    <property type="entry name" value="Arginase"/>
    <property type="match status" value="1"/>
</dbReference>
<keyword evidence="2" id="KW-0378">Hydrolase</keyword>
<evidence type="ECO:0000313" key="6">
    <source>
        <dbReference type="Proteomes" id="UP000321484"/>
    </source>
</evidence>
<comment type="caution">
    <text evidence="5">The sequence shown here is derived from an EMBL/GenBank/DDBJ whole genome shotgun (WGS) entry which is preliminary data.</text>
</comment>
<dbReference type="PRINTS" id="PR00116">
    <property type="entry name" value="ARGINASE"/>
</dbReference>
<organism evidence="5 6">
    <name type="scientific">Actinotalea fermentans</name>
    <dbReference type="NCBI Taxonomy" id="43671"/>
    <lineage>
        <taxon>Bacteria</taxon>
        <taxon>Bacillati</taxon>
        <taxon>Actinomycetota</taxon>
        <taxon>Actinomycetes</taxon>
        <taxon>Micrococcales</taxon>
        <taxon>Cellulomonadaceae</taxon>
        <taxon>Actinotalea</taxon>
    </lineage>
</organism>
<accession>A0A511YXB5</accession>